<proteinExistence type="predicted"/>
<accession>A0A4Z2JCR6</accession>
<keyword evidence="3" id="KW-1185">Reference proteome</keyword>
<dbReference type="EMBL" id="SRLO01000010">
    <property type="protein sequence ID" value="TNN87573.1"/>
    <property type="molecule type" value="Genomic_DNA"/>
</dbReference>
<gene>
    <name evidence="2" type="ORF">EYF80_002290</name>
</gene>
<comment type="caution">
    <text evidence="2">The sequence shown here is derived from an EMBL/GenBank/DDBJ whole genome shotgun (WGS) entry which is preliminary data.</text>
</comment>
<protein>
    <submittedName>
        <fullName evidence="2">Uncharacterized protein</fullName>
    </submittedName>
</protein>
<feature type="compositionally biased region" description="Basic and acidic residues" evidence="1">
    <location>
        <begin position="46"/>
        <end position="58"/>
    </location>
</feature>
<evidence type="ECO:0000313" key="3">
    <source>
        <dbReference type="Proteomes" id="UP000314294"/>
    </source>
</evidence>
<reference evidence="2 3" key="1">
    <citation type="submission" date="2019-03" db="EMBL/GenBank/DDBJ databases">
        <title>First draft genome of Liparis tanakae, snailfish: a comprehensive survey of snailfish specific genes.</title>
        <authorList>
            <person name="Kim W."/>
            <person name="Song I."/>
            <person name="Jeong J.-H."/>
            <person name="Kim D."/>
            <person name="Kim S."/>
            <person name="Ryu S."/>
            <person name="Song J.Y."/>
            <person name="Lee S.K."/>
        </authorList>
    </citation>
    <scope>NUCLEOTIDE SEQUENCE [LARGE SCALE GENOMIC DNA]</scope>
    <source>
        <tissue evidence="2">Muscle</tissue>
    </source>
</reference>
<evidence type="ECO:0000256" key="1">
    <source>
        <dbReference type="SAM" id="MobiDB-lite"/>
    </source>
</evidence>
<feature type="region of interest" description="Disordered" evidence="1">
    <location>
        <begin position="1"/>
        <end position="61"/>
    </location>
</feature>
<feature type="compositionally biased region" description="Basic and acidic residues" evidence="1">
    <location>
        <begin position="1"/>
        <end position="11"/>
    </location>
</feature>
<evidence type="ECO:0000313" key="2">
    <source>
        <dbReference type="EMBL" id="TNN87573.1"/>
    </source>
</evidence>
<dbReference type="AlphaFoldDB" id="A0A4Z2JCR6"/>
<dbReference type="Proteomes" id="UP000314294">
    <property type="component" value="Unassembled WGS sequence"/>
</dbReference>
<sequence>MEDPTETEKNLKHVCPGPGALRGEELLRTRQGVRGQGAMQASAGERGAESSEAEDTRTRVHAHTCTGWTATKNVKI</sequence>
<name>A0A4Z2JCR6_9TELE</name>
<organism evidence="2 3">
    <name type="scientific">Liparis tanakae</name>
    <name type="common">Tanaka's snailfish</name>
    <dbReference type="NCBI Taxonomy" id="230148"/>
    <lineage>
        <taxon>Eukaryota</taxon>
        <taxon>Metazoa</taxon>
        <taxon>Chordata</taxon>
        <taxon>Craniata</taxon>
        <taxon>Vertebrata</taxon>
        <taxon>Euteleostomi</taxon>
        <taxon>Actinopterygii</taxon>
        <taxon>Neopterygii</taxon>
        <taxon>Teleostei</taxon>
        <taxon>Neoteleostei</taxon>
        <taxon>Acanthomorphata</taxon>
        <taxon>Eupercaria</taxon>
        <taxon>Perciformes</taxon>
        <taxon>Cottioidei</taxon>
        <taxon>Cottales</taxon>
        <taxon>Liparidae</taxon>
        <taxon>Liparis</taxon>
    </lineage>
</organism>